<proteinExistence type="predicted"/>
<keyword evidence="2" id="KW-1185">Reference proteome</keyword>
<dbReference type="EMBL" id="MSFM01000009">
    <property type="protein sequence ID" value="PKY02698.1"/>
    <property type="molecule type" value="Genomic_DNA"/>
</dbReference>
<dbReference type="Proteomes" id="UP000234254">
    <property type="component" value="Unassembled WGS sequence"/>
</dbReference>
<comment type="caution">
    <text evidence="1">The sequence shown here is derived from an EMBL/GenBank/DDBJ whole genome shotgun (WGS) entry which is preliminary data.</text>
</comment>
<organism evidence="1 2">
    <name type="scientific">Aspergillus campestris (strain IBT 28561)</name>
    <dbReference type="NCBI Taxonomy" id="1392248"/>
    <lineage>
        <taxon>Eukaryota</taxon>
        <taxon>Fungi</taxon>
        <taxon>Dikarya</taxon>
        <taxon>Ascomycota</taxon>
        <taxon>Pezizomycotina</taxon>
        <taxon>Eurotiomycetes</taxon>
        <taxon>Eurotiomycetidae</taxon>
        <taxon>Eurotiales</taxon>
        <taxon>Aspergillaceae</taxon>
        <taxon>Aspergillus</taxon>
        <taxon>Aspergillus subgen. Circumdati</taxon>
    </lineage>
</organism>
<name>A0A2I1CYJ9_ASPC2</name>
<dbReference type="AlphaFoldDB" id="A0A2I1CYJ9"/>
<reference evidence="1" key="1">
    <citation type="submission" date="2016-12" db="EMBL/GenBank/DDBJ databases">
        <title>The genomes of Aspergillus section Nigri reveals drivers in fungal speciation.</title>
        <authorList>
            <consortium name="DOE Joint Genome Institute"/>
            <person name="Vesth T.C."/>
            <person name="Nybo J."/>
            <person name="Theobald S."/>
            <person name="Brandl J."/>
            <person name="Frisvad J.C."/>
            <person name="Nielsen K.F."/>
            <person name="Lyhne E.K."/>
            <person name="Kogle M.E."/>
            <person name="Kuo A."/>
            <person name="Riley R."/>
            <person name="Clum A."/>
            <person name="Nolan M."/>
            <person name="Lipzen A."/>
            <person name="Salamov A."/>
            <person name="Henrissat B."/>
            <person name="Wiebenga A."/>
            <person name="De vries R.P."/>
            <person name="Grigoriev I.V."/>
            <person name="Mortensen U.H."/>
            <person name="Andersen M.R."/>
            <person name="Baker S.E."/>
        </authorList>
    </citation>
    <scope>NUCLEOTIDE SEQUENCE</scope>
    <source>
        <strain evidence="1">IBT 28561</strain>
    </source>
</reference>
<accession>A0A2I1CYJ9</accession>
<dbReference type="RefSeq" id="XP_024691292.1">
    <property type="nucleotide sequence ID" value="XM_024833008.1"/>
</dbReference>
<evidence type="ECO:0000313" key="2">
    <source>
        <dbReference type="Proteomes" id="UP000234254"/>
    </source>
</evidence>
<protein>
    <submittedName>
        <fullName evidence="1">Uncharacterized protein</fullName>
    </submittedName>
</protein>
<sequence>MRQLPLRATWPDHEIRATLTRNMGNSPDGPRKPHWSAIQQGHNLVTSRNPTIEFVATTSIEPRH</sequence>
<evidence type="ECO:0000313" key="1">
    <source>
        <dbReference type="EMBL" id="PKY02698.1"/>
    </source>
</evidence>
<gene>
    <name evidence="1" type="ORF">P168DRAFT_190111</name>
</gene>
<dbReference type="VEuPathDB" id="FungiDB:P168DRAFT_190111"/>
<dbReference type="GeneID" id="36540532"/>